<evidence type="ECO:0000256" key="5">
    <source>
        <dbReference type="ARBA" id="ARBA00038063"/>
    </source>
</evidence>
<comment type="catalytic activity">
    <reaction evidence="7 8">
        <text>an N-acyl-L-alpha-aminoacyl-tRNA + H2O = an N-acyl-L-amino acid + a tRNA + H(+)</text>
        <dbReference type="Rhea" id="RHEA:54448"/>
        <dbReference type="Rhea" id="RHEA-COMP:10123"/>
        <dbReference type="Rhea" id="RHEA-COMP:13883"/>
        <dbReference type="ChEBI" id="CHEBI:15377"/>
        <dbReference type="ChEBI" id="CHEBI:15378"/>
        <dbReference type="ChEBI" id="CHEBI:59874"/>
        <dbReference type="ChEBI" id="CHEBI:78442"/>
        <dbReference type="ChEBI" id="CHEBI:138191"/>
        <dbReference type="EC" id="3.1.1.29"/>
    </reaction>
</comment>
<feature type="active site" description="Proton acceptor" evidence="7">
    <location>
        <position position="19"/>
    </location>
</feature>
<comment type="subunit">
    <text evidence="7">Monomer.</text>
</comment>
<dbReference type="PANTHER" id="PTHR17224">
    <property type="entry name" value="PEPTIDYL-TRNA HYDROLASE"/>
    <property type="match status" value="1"/>
</dbReference>
<feature type="site" description="Discriminates between blocked and unblocked aminoacyl-tRNA" evidence="7">
    <location>
        <position position="9"/>
    </location>
</feature>
<organism evidence="10 11">
    <name type="scientific">Candidatus Falkowbacteria bacterium CG10_big_fil_rev_8_21_14_0_10_39_11</name>
    <dbReference type="NCBI Taxonomy" id="1974565"/>
    <lineage>
        <taxon>Bacteria</taxon>
        <taxon>Candidatus Falkowiibacteriota</taxon>
    </lineage>
</organism>
<accession>A0A2H0V595</accession>
<dbReference type="Proteomes" id="UP000229901">
    <property type="component" value="Unassembled WGS sequence"/>
</dbReference>
<dbReference type="Gene3D" id="3.40.50.1470">
    <property type="entry name" value="Peptidyl-tRNA hydrolase"/>
    <property type="match status" value="1"/>
</dbReference>
<evidence type="ECO:0000256" key="8">
    <source>
        <dbReference type="RuleBase" id="RU000673"/>
    </source>
</evidence>
<dbReference type="InterPro" id="IPR001328">
    <property type="entry name" value="Pept_tRNA_hydro"/>
</dbReference>
<proteinExistence type="inferred from homology"/>
<protein>
    <recommendedName>
        <fullName evidence="6 7">Peptidyl-tRNA hydrolase</fullName>
        <shortName evidence="7">Pth</shortName>
        <ecNumber evidence="1 7">3.1.1.29</ecNumber>
    </recommendedName>
</protein>
<dbReference type="PROSITE" id="PS01195">
    <property type="entry name" value="PEPT_TRNA_HYDROL_1"/>
    <property type="match status" value="1"/>
</dbReference>
<dbReference type="GO" id="GO:0072344">
    <property type="term" value="P:rescue of stalled ribosome"/>
    <property type="evidence" value="ECO:0007669"/>
    <property type="project" value="UniProtKB-UniRule"/>
</dbReference>
<feature type="binding site" evidence="7">
    <location>
        <position position="72"/>
    </location>
    <ligand>
        <name>tRNA</name>
        <dbReference type="ChEBI" id="CHEBI:17843"/>
    </ligand>
</feature>
<dbReference type="CDD" id="cd00462">
    <property type="entry name" value="PTH"/>
    <property type="match status" value="1"/>
</dbReference>
<name>A0A2H0V595_9BACT</name>
<comment type="subcellular location">
    <subcellularLocation>
        <location evidence="7">Cytoplasm</location>
    </subcellularLocation>
</comment>
<evidence type="ECO:0000256" key="6">
    <source>
        <dbReference type="ARBA" id="ARBA00050038"/>
    </source>
</evidence>
<dbReference type="AlphaFoldDB" id="A0A2H0V595"/>
<comment type="function">
    <text evidence="7">Catalyzes the release of premature peptidyl moieties from peptidyl-tRNA molecules trapped in stalled 50S ribosomal subunits, and thus maintains levels of free tRNAs and 50S ribosomes.</text>
</comment>
<dbReference type="PROSITE" id="PS01196">
    <property type="entry name" value="PEPT_TRNA_HYDROL_2"/>
    <property type="match status" value="1"/>
</dbReference>
<dbReference type="SUPFAM" id="SSF53178">
    <property type="entry name" value="Peptidyl-tRNA hydrolase-like"/>
    <property type="match status" value="1"/>
</dbReference>
<dbReference type="HAMAP" id="MF_00083">
    <property type="entry name" value="Pept_tRNA_hydro_bact"/>
    <property type="match status" value="1"/>
</dbReference>
<reference evidence="11" key="1">
    <citation type="submission" date="2017-09" db="EMBL/GenBank/DDBJ databases">
        <title>Depth-based differentiation of microbial function through sediment-hosted aquifers and enrichment of novel symbionts in the deep terrestrial subsurface.</title>
        <authorList>
            <person name="Probst A.J."/>
            <person name="Ladd B."/>
            <person name="Jarett J.K."/>
            <person name="Geller-Mcgrath D.E."/>
            <person name="Sieber C.M.K."/>
            <person name="Emerson J.B."/>
            <person name="Anantharaman K."/>
            <person name="Thomas B.C."/>
            <person name="Malmstrom R."/>
            <person name="Stieglmeier M."/>
            <person name="Klingl A."/>
            <person name="Woyke T."/>
            <person name="Ryan C.M."/>
            <person name="Banfield J.F."/>
        </authorList>
    </citation>
    <scope>NUCLEOTIDE SEQUENCE [LARGE SCALE GENOMIC DNA]</scope>
</reference>
<feature type="binding site" evidence="7">
    <location>
        <position position="14"/>
    </location>
    <ligand>
        <name>tRNA</name>
        <dbReference type="ChEBI" id="CHEBI:17843"/>
    </ligand>
</feature>
<dbReference type="GO" id="GO:0006515">
    <property type="term" value="P:protein quality control for misfolded or incompletely synthesized proteins"/>
    <property type="evidence" value="ECO:0007669"/>
    <property type="project" value="UniProtKB-UniRule"/>
</dbReference>
<gene>
    <name evidence="7" type="primary">pth</name>
    <name evidence="10" type="ORF">COT97_02125</name>
</gene>
<dbReference type="Pfam" id="PF01195">
    <property type="entry name" value="Pept_tRNA_hydro"/>
    <property type="match status" value="1"/>
</dbReference>
<keyword evidence="7" id="KW-0963">Cytoplasm</keyword>
<sequence length="181" mass="20701">MKLIIGLGNPGIKYQKTRHNIGFLALDHFFDTHRSDYSLSQWSTNKKFSAEISEGFIQQEKIIIAKPNTFMNESGKAVSALSHYYKVAPLNIIIIHDDIDIIFGQYKIQKDVSSAGHNGIKSIIQHLKTQQFHRIRIGVGKSNKNKQGDTAKFVLNQFSLFEKLKLNKFLDQINEELLKLL</sequence>
<evidence type="ECO:0000256" key="4">
    <source>
        <dbReference type="ARBA" id="ARBA00022884"/>
    </source>
</evidence>
<evidence type="ECO:0000313" key="11">
    <source>
        <dbReference type="Proteomes" id="UP000229901"/>
    </source>
</evidence>
<comment type="similarity">
    <text evidence="5 7 9">Belongs to the PTH family.</text>
</comment>
<dbReference type="GO" id="GO:0004045">
    <property type="term" value="F:peptidyl-tRNA hydrolase activity"/>
    <property type="evidence" value="ECO:0007669"/>
    <property type="project" value="UniProtKB-UniRule"/>
</dbReference>
<feature type="binding site" evidence="7">
    <location>
        <position position="70"/>
    </location>
    <ligand>
        <name>tRNA</name>
        <dbReference type="ChEBI" id="CHEBI:17843"/>
    </ligand>
</feature>
<evidence type="ECO:0000313" key="10">
    <source>
        <dbReference type="EMBL" id="PIR94266.1"/>
    </source>
</evidence>
<dbReference type="PANTHER" id="PTHR17224:SF1">
    <property type="entry name" value="PEPTIDYL-TRNA HYDROLASE"/>
    <property type="match status" value="1"/>
</dbReference>
<dbReference type="GO" id="GO:0000049">
    <property type="term" value="F:tRNA binding"/>
    <property type="evidence" value="ECO:0007669"/>
    <property type="project" value="UniProtKB-UniRule"/>
</dbReference>
<evidence type="ECO:0000256" key="2">
    <source>
        <dbReference type="ARBA" id="ARBA00022555"/>
    </source>
</evidence>
<dbReference type="GO" id="GO:0005737">
    <property type="term" value="C:cytoplasm"/>
    <property type="evidence" value="ECO:0007669"/>
    <property type="project" value="UniProtKB-SubCell"/>
</dbReference>
<feature type="binding site" evidence="7">
    <location>
        <position position="118"/>
    </location>
    <ligand>
        <name>tRNA</name>
        <dbReference type="ChEBI" id="CHEBI:17843"/>
    </ligand>
</feature>
<comment type="caution">
    <text evidence="10">The sequence shown here is derived from an EMBL/GenBank/DDBJ whole genome shotgun (WGS) entry which is preliminary data.</text>
</comment>
<dbReference type="EMBL" id="PFAP01000011">
    <property type="protein sequence ID" value="PIR94266.1"/>
    <property type="molecule type" value="Genomic_DNA"/>
</dbReference>
<dbReference type="NCBIfam" id="TIGR00447">
    <property type="entry name" value="pth"/>
    <property type="match status" value="1"/>
</dbReference>
<keyword evidence="4 7" id="KW-0694">RNA-binding</keyword>
<dbReference type="InterPro" id="IPR036416">
    <property type="entry name" value="Pept_tRNA_hydro_sf"/>
</dbReference>
<dbReference type="InterPro" id="IPR018171">
    <property type="entry name" value="Pept_tRNA_hydro_CS"/>
</dbReference>
<keyword evidence="2 7" id="KW-0820">tRNA-binding</keyword>
<evidence type="ECO:0000256" key="1">
    <source>
        <dbReference type="ARBA" id="ARBA00013260"/>
    </source>
</evidence>
<dbReference type="FunFam" id="3.40.50.1470:FF:000001">
    <property type="entry name" value="Peptidyl-tRNA hydrolase"/>
    <property type="match status" value="1"/>
</dbReference>
<feature type="site" description="Stabilizes the basic form of H active site to accept a proton" evidence="7">
    <location>
        <position position="97"/>
    </location>
</feature>
<dbReference type="EC" id="3.1.1.29" evidence="1 7"/>
<evidence type="ECO:0000256" key="9">
    <source>
        <dbReference type="RuleBase" id="RU004320"/>
    </source>
</evidence>
<comment type="function">
    <text evidence="7">Hydrolyzes ribosome-free peptidyl-tRNAs (with 1 or more amino acids incorporated), which drop off the ribosome during protein synthesis, or as a result of ribosome stalling.</text>
</comment>
<keyword evidence="3 7" id="KW-0378">Hydrolase</keyword>
<evidence type="ECO:0000256" key="3">
    <source>
        <dbReference type="ARBA" id="ARBA00022801"/>
    </source>
</evidence>
<evidence type="ECO:0000256" key="7">
    <source>
        <dbReference type="HAMAP-Rule" id="MF_00083"/>
    </source>
</evidence>